<evidence type="ECO:0000313" key="2">
    <source>
        <dbReference type="EMBL" id="MFC6096838.1"/>
    </source>
</evidence>
<gene>
    <name evidence="2" type="ORF">ACFPVY_09295</name>
</gene>
<dbReference type="RefSeq" id="WP_379791702.1">
    <property type="nucleotide sequence ID" value="NZ_JBHSQB010000007.1"/>
</dbReference>
<keyword evidence="1" id="KW-0732">Signal</keyword>
<dbReference type="PROSITE" id="PS51257">
    <property type="entry name" value="PROKAR_LIPOPROTEIN"/>
    <property type="match status" value="1"/>
</dbReference>
<reference evidence="3" key="1">
    <citation type="journal article" date="2019" name="Int. J. Syst. Evol. Microbiol.">
        <title>The Global Catalogue of Microorganisms (GCM) 10K type strain sequencing project: providing services to taxonomists for standard genome sequencing and annotation.</title>
        <authorList>
            <consortium name="The Broad Institute Genomics Platform"/>
            <consortium name="The Broad Institute Genome Sequencing Center for Infectious Disease"/>
            <person name="Wu L."/>
            <person name="Ma J."/>
        </authorList>
    </citation>
    <scope>NUCLEOTIDE SEQUENCE [LARGE SCALE GENOMIC DNA]</scope>
    <source>
        <strain evidence="3">CCUG 49679</strain>
    </source>
</reference>
<comment type="caution">
    <text evidence="2">The sequence shown here is derived from an EMBL/GenBank/DDBJ whole genome shotgun (WGS) entry which is preliminary data.</text>
</comment>
<proteinExistence type="predicted"/>
<dbReference type="Gene3D" id="2.60.40.2030">
    <property type="match status" value="1"/>
</dbReference>
<name>A0ABW1PMK2_9FLAO</name>
<dbReference type="SUPFAM" id="SSF141072">
    <property type="entry name" value="CalX-like"/>
    <property type="match status" value="1"/>
</dbReference>
<feature type="chain" id="PRO_5046635739" description="Calx-beta domain-containing protein" evidence="1">
    <location>
        <begin position="24"/>
        <end position="325"/>
    </location>
</feature>
<protein>
    <recommendedName>
        <fullName evidence="4">Calx-beta domain-containing protein</fullName>
    </recommendedName>
</protein>
<evidence type="ECO:0000313" key="3">
    <source>
        <dbReference type="Proteomes" id="UP001596287"/>
    </source>
</evidence>
<sequence>MKKNILKLLSVFTLIVGFSSCQDDETDYVSGTQPIVTAATTSYTVNEGDVVSVTLTSNVASSRPMNFKLDVVSGTAVDVEDFEVNAAVADFSNGWGDDGYFITFPANTTSYTFTITTLADEELEDVENVRIRMSTTATMIGKVDPASEFIDININNVASNTLNLTFDWDKSFDYAGTNYSLCEIEYDVDILVLDADFNDLGIADAQTGDCPEHLSMSLADYEDGTYYLVGYLYENQGLDGLGLASFDIPMNISYSRGGSSTLNDENTFVAPFMTSDSVNDDFEIIASVVVENGIFTIKNADDVTIASGKQSNIKQAFKNKRKLKK</sequence>
<evidence type="ECO:0008006" key="4">
    <source>
        <dbReference type="Google" id="ProtNLM"/>
    </source>
</evidence>
<keyword evidence="3" id="KW-1185">Reference proteome</keyword>
<organism evidence="2 3">
    <name type="scientific">Flavobacterium qiangtangense</name>
    <dbReference type="NCBI Taxonomy" id="1442595"/>
    <lineage>
        <taxon>Bacteria</taxon>
        <taxon>Pseudomonadati</taxon>
        <taxon>Bacteroidota</taxon>
        <taxon>Flavobacteriia</taxon>
        <taxon>Flavobacteriales</taxon>
        <taxon>Flavobacteriaceae</taxon>
        <taxon>Flavobacterium</taxon>
    </lineage>
</organism>
<accession>A0ABW1PMK2</accession>
<evidence type="ECO:0000256" key="1">
    <source>
        <dbReference type="SAM" id="SignalP"/>
    </source>
</evidence>
<feature type="signal peptide" evidence="1">
    <location>
        <begin position="1"/>
        <end position="23"/>
    </location>
</feature>
<dbReference type="Proteomes" id="UP001596287">
    <property type="component" value="Unassembled WGS sequence"/>
</dbReference>
<dbReference type="InterPro" id="IPR038081">
    <property type="entry name" value="CalX-like_sf"/>
</dbReference>
<dbReference type="EMBL" id="JBHSQB010000007">
    <property type="protein sequence ID" value="MFC6096838.1"/>
    <property type="molecule type" value="Genomic_DNA"/>
</dbReference>